<accession>A0A919F695</accession>
<gene>
    <name evidence="3" type="ORF">GCM10009090_06730</name>
</gene>
<evidence type="ECO:0000313" key="3">
    <source>
        <dbReference type="EMBL" id="GHH48579.1"/>
    </source>
</evidence>
<organism evidence="3 4">
    <name type="scientific">Xanthomonas boreopolis</name>
    <dbReference type="NCBI Taxonomy" id="86183"/>
    <lineage>
        <taxon>Bacteria</taxon>
        <taxon>Pseudomonadati</taxon>
        <taxon>Pseudomonadota</taxon>
        <taxon>Gammaproteobacteria</taxon>
        <taxon>Lysobacterales</taxon>
        <taxon>Lysobacteraceae</taxon>
        <taxon>Xanthomonas</taxon>
    </lineage>
</organism>
<sequence length="110" mass="11308">MNRINRTATLGAVLVGGSLLASPGFAMTDLAQGYALGAAQDTTATPKDPQPRQTPVPRQDAAPRPQEKQDASEPAPAHADKAKHGEKKKDASGKQMSEGKCGEGKCGGAL</sequence>
<dbReference type="RefSeq" id="WP_434025954.1">
    <property type="nucleotide sequence ID" value="NZ_BNBA01000004.1"/>
</dbReference>
<feature type="region of interest" description="Disordered" evidence="1">
    <location>
        <begin position="38"/>
        <end position="110"/>
    </location>
</feature>
<evidence type="ECO:0000256" key="2">
    <source>
        <dbReference type="SAM" id="SignalP"/>
    </source>
</evidence>
<reference evidence="3" key="1">
    <citation type="journal article" date="2014" name="Int. J. Syst. Evol. Microbiol.">
        <title>Complete genome sequence of Corynebacterium casei LMG S-19264T (=DSM 44701T), isolated from a smear-ripened cheese.</title>
        <authorList>
            <consortium name="US DOE Joint Genome Institute (JGI-PGF)"/>
            <person name="Walter F."/>
            <person name="Albersmeier A."/>
            <person name="Kalinowski J."/>
            <person name="Ruckert C."/>
        </authorList>
    </citation>
    <scope>NUCLEOTIDE SEQUENCE</scope>
    <source>
        <strain evidence="3">JCM 13306</strain>
    </source>
</reference>
<keyword evidence="2" id="KW-0732">Signal</keyword>
<evidence type="ECO:0000313" key="4">
    <source>
        <dbReference type="Proteomes" id="UP000623958"/>
    </source>
</evidence>
<comment type="caution">
    <text evidence="3">The sequence shown here is derived from an EMBL/GenBank/DDBJ whole genome shotgun (WGS) entry which is preliminary data.</text>
</comment>
<dbReference type="AlphaFoldDB" id="A0A919F695"/>
<protein>
    <recommendedName>
        <fullName evidence="5">Secreted protein</fullName>
    </recommendedName>
</protein>
<evidence type="ECO:0000256" key="1">
    <source>
        <dbReference type="SAM" id="MobiDB-lite"/>
    </source>
</evidence>
<proteinExistence type="predicted"/>
<name>A0A919F695_9XANT</name>
<feature type="compositionally biased region" description="Basic and acidic residues" evidence="1">
    <location>
        <begin position="78"/>
        <end position="92"/>
    </location>
</feature>
<keyword evidence="4" id="KW-1185">Reference proteome</keyword>
<feature type="chain" id="PRO_5037069419" description="Secreted protein" evidence="2">
    <location>
        <begin position="27"/>
        <end position="110"/>
    </location>
</feature>
<dbReference type="Proteomes" id="UP000623958">
    <property type="component" value="Unassembled WGS sequence"/>
</dbReference>
<feature type="signal peptide" evidence="2">
    <location>
        <begin position="1"/>
        <end position="26"/>
    </location>
</feature>
<evidence type="ECO:0008006" key="5">
    <source>
        <dbReference type="Google" id="ProtNLM"/>
    </source>
</evidence>
<reference evidence="3" key="2">
    <citation type="submission" date="2020-09" db="EMBL/GenBank/DDBJ databases">
        <authorList>
            <person name="Sun Q."/>
            <person name="Ohkuma M."/>
        </authorList>
    </citation>
    <scope>NUCLEOTIDE SEQUENCE</scope>
    <source>
        <strain evidence="3">JCM 13306</strain>
    </source>
</reference>
<dbReference type="EMBL" id="BNBA01000004">
    <property type="protein sequence ID" value="GHH48579.1"/>
    <property type="molecule type" value="Genomic_DNA"/>
</dbReference>